<dbReference type="GO" id="GO:0016121">
    <property type="term" value="P:carotene catabolic process"/>
    <property type="evidence" value="ECO:0007669"/>
    <property type="project" value="TreeGrafter"/>
</dbReference>
<dbReference type="GO" id="GO:0010436">
    <property type="term" value="F:carotenoid dioxygenase activity"/>
    <property type="evidence" value="ECO:0007669"/>
    <property type="project" value="TreeGrafter"/>
</dbReference>
<organism evidence="6 7">
    <name type="scientific">Corynespora cassiicola Philippines</name>
    <dbReference type="NCBI Taxonomy" id="1448308"/>
    <lineage>
        <taxon>Eukaryota</taxon>
        <taxon>Fungi</taxon>
        <taxon>Dikarya</taxon>
        <taxon>Ascomycota</taxon>
        <taxon>Pezizomycotina</taxon>
        <taxon>Dothideomycetes</taxon>
        <taxon>Pleosporomycetidae</taxon>
        <taxon>Pleosporales</taxon>
        <taxon>Corynesporascaceae</taxon>
        <taxon>Corynespora</taxon>
    </lineage>
</organism>
<feature type="binding site" evidence="5">
    <location>
        <position position="109"/>
    </location>
    <ligand>
        <name>Fe cation</name>
        <dbReference type="ChEBI" id="CHEBI:24875"/>
        <note>catalytic</note>
    </ligand>
</feature>
<dbReference type="EMBL" id="KZ678129">
    <property type="protein sequence ID" value="PSN72943.1"/>
    <property type="molecule type" value="Genomic_DNA"/>
</dbReference>
<feature type="binding site" evidence="5">
    <location>
        <position position="43"/>
    </location>
    <ligand>
        <name>Fe cation</name>
        <dbReference type="ChEBI" id="CHEBI:24875"/>
        <note>catalytic</note>
    </ligand>
</feature>
<dbReference type="PANTHER" id="PTHR10543">
    <property type="entry name" value="BETA-CAROTENE DIOXYGENASE"/>
    <property type="match status" value="1"/>
</dbReference>
<feature type="non-terminal residue" evidence="6">
    <location>
        <position position="1"/>
    </location>
</feature>
<sequence>GGQLYNYYLNTEAEPPIYSVFAIEGGKGRILANITDAPPAYIHSVFSTESFVVLIVWQCDIGPTDKPTYNLIDAIMPWDPEREALFYVIRKDDGEVVARYTAPAFFTFHEINSFEKDGDIIVDLPWMANHTWVEALRLGDFRAHIARSNATASFDVPGTFQRFRLSDFANGKTENGTLKVREALVDFSLRHEVGNIELPKINEEYLHKEYRYAYGTHIEKRGYFMDSIIKIDTKTQTSNVWSPETNHVPSEPIFVSRPGAECEDDGVLLTVALDEATRVSSLVVIDAKEMVEIGRARLPIVMGFGFHGIWGGN</sequence>
<evidence type="ECO:0000313" key="6">
    <source>
        <dbReference type="EMBL" id="PSN72943.1"/>
    </source>
</evidence>
<protein>
    <submittedName>
        <fullName evidence="6">RPE65-domain-containing protein</fullName>
    </submittedName>
</protein>
<evidence type="ECO:0000256" key="1">
    <source>
        <dbReference type="ARBA" id="ARBA00006787"/>
    </source>
</evidence>
<accession>A0A2T2P5T2</accession>
<evidence type="ECO:0000256" key="5">
    <source>
        <dbReference type="PIRSR" id="PIRSR604294-1"/>
    </source>
</evidence>
<dbReference type="PANTHER" id="PTHR10543:SF24">
    <property type="entry name" value="CAROTENOID ISOMEROOXYGENASE"/>
    <property type="match status" value="1"/>
</dbReference>
<dbReference type="InterPro" id="IPR004294">
    <property type="entry name" value="Carotenoid_Oase"/>
</dbReference>
<comment type="similarity">
    <text evidence="1">Belongs to the carotenoid oxygenase family.</text>
</comment>
<dbReference type="Pfam" id="PF03055">
    <property type="entry name" value="RPE65"/>
    <property type="match status" value="1"/>
</dbReference>
<evidence type="ECO:0000256" key="4">
    <source>
        <dbReference type="ARBA" id="ARBA00023004"/>
    </source>
</evidence>
<dbReference type="OrthoDB" id="407010at2759"/>
<proteinExistence type="inferred from homology"/>
<feature type="binding site" evidence="5">
    <location>
        <position position="307"/>
    </location>
    <ligand>
        <name>Fe cation</name>
        <dbReference type="ChEBI" id="CHEBI:24875"/>
        <note>catalytic</note>
    </ligand>
</feature>
<dbReference type="AlphaFoldDB" id="A0A2T2P5T2"/>
<evidence type="ECO:0000256" key="3">
    <source>
        <dbReference type="ARBA" id="ARBA00023002"/>
    </source>
</evidence>
<evidence type="ECO:0000313" key="7">
    <source>
        <dbReference type="Proteomes" id="UP000240883"/>
    </source>
</evidence>
<reference evidence="6 7" key="1">
    <citation type="journal article" date="2018" name="Front. Microbiol.">
        <title>Genome-Wide Analysis of Corynespora cassiicola Leaf Fall Disease Putative Effectors.</title>
        <authorList>
            <person name="Lopez D."/>
            <person name="Ribeiro S."/>
            <person name="Label P."/>
            <person name="Fumanal B."/>
            <person name="Venisse J.S."/>
            <person name="Kohler A."/>
            <person name="de Oliveira R.R."/>
            <person name="Labutti K."/>
            <person name="Lipzen A."/>
            <person name="Lail K."/>
            <person name="Bauer D."/>
            <person name="Ohm R.A."/>
            <person name="Barry K.W."/>
            <person name="Spatafora J."/>
            <person name="Grigoriev I.V."/>
            <person name="Martin F.M."/>
            <person name="Pujade-Renaud V."/>
        </authorList>
    </citation>
    <scope>NUCLEOTIDE SEQUENCE [LARGE SCALE GENOMIC DNA]</scope>
    <source>
        <strain evidence="6 7">Philippines</strain>
    </source>
</reference>
<keyword evidence="7" id="KW-1185">Reference proteome</keyword>
<keyword evidence="3" id="KW-0560">Oxidoreductase</keyword>
<dbReference type="STRING" id="1448308.A0A2T2P5T2"/>
<gene>
    <name evidence="6" type="ORF">BS50DRAFT_568545</name>
</gene>
<name>A0A2T2P5T2_CORCC</name>
<keyword evidence="2 5" id="KW-0479">Metal-binding</keyword>
<keyword evidence="4 5" id="KW-0408">Iron</keyword>
<comment type="cofactor">
    <cofactor evidence="5">
        <name>Fe(2+)</name>
        <dbReference type="ChEBI" id="CHEBI:29033"/>
    </cofactor>
    <text evidence="5">Binds 1 Fe(2+) ion per subunit.</text>
</comment>
<dbReference type="Proteomes" id="UP000240883">
    <property type="component" value="Unassembled WGS sequence"/>
</dbReference>
<evidence type="ECO:0000256" key="2">
    <source>
        <dbReference type="ARBA" id="ARBA00022723"/>
    </source>
</evidence>
<dbReference type="GO" id="GO:0046872">
    <property type="term" value="F:metal ion binding"/>
    <property type="evidence" value="ECO:0007669"/>
    <property type="project" value="UniProtKB-KW"/>
</dbReference>